<dbReference type="InterPro" id="IPR050855">
    <property type="entry name" value="NDM-1-like"/>
</dbReference>
<dbReference type="PANTHER" id="PTHR42951:SF20">
    <property type="entry name" value="BETA LACTAMASE"/>
    <property type="match status" value="1"/>
</dbReference>
<dbReference type="Gene3D" id="3.60.15.10">
    <property type="entry name" value="Ribonuclease Z/Hydroxyacylglutathione hydrolase-like"/>
    <property type="match status" value="1"/>
</dbReference>
<dbReference type="InterPro" id="IPR036866">
    <property type="entry name" value="RibonucZ/Hydroxyglut_hydro"/>
</dbReference>
<dbReference type="RefSeq" id="WP_084274916.1">
    <property type="nucleotide sequence ID" value="NZ_AP026671.1"/>
</dbReference>
<dbReference type="SMART" id="SM00849">
    <property type="entry name" value="Lactamase_B"/>
    <property type="match status" value="1"/>
</dbReference>
<dbReference type="Pfam" id="PF00753">
    <property type="entry name" value="Lactamase_B"/>
    <property type="match status" value="1"/>
</dbReference>
<name>A0A1W1WR06_9BACT</name>
<feature type="domain" description="Metallo-beta-lactamase" evidence="1">
    <location>
        <begin position="48"/>
        <end position="220"/>
    </location>
</feature>
<sequence>MKAILILCAWLSIALAWHYELHPVKVSEGVVCFFGKNEVPTPSNGGAISNSCYIDVGDYWVVFDPGPTALFAKEAYAKVAGDKPVKIVLNSHGHDDHTLGNAFFTKSTIIGAEGIEAFMEPRLLKWLNKEQLQGSFLKIPDLLLSKKAKIASKKRIELYVVEAHTKADLIAYMPEQKILFAGDIIFTERLPSIRDGNLQKWIAVLEWIKKLHPRIIVPGHGKKYGAKAYAMTLGYLKDLKAKVAKALEDGIEYDEVTKVVDMSRYKNLALYKMLNNLNILEVYQQLEMEIE</sequence>
<evidence type="ECO:0000313" key="3">
    <source>
        <dbReference type="Proteomes" id="UP000192602"/>
    </source>
</evidence>
<proteinExistence type="predicted"/>
<dbReference type="PANTHER" id="PTHR42951">
    <property type="entry name" value="METALLO-BETA-LACTAMASE DOMAIN-CONTAINING"/>
    <property type="match status" value="1"/>
</dbReference>
<evidence type="ECO:0000313" key="2">
    <source>
        <dbReference type="EMBL" id="SMC08642.1"/>
    </source>
</evidence>
<organism evidence="2 3">
    <name type="scientific">Nitratiruptor tergarcus DSM 16512</name>
    <dbReference type="NCBI Taxonomy" id="1069081"/>
    <lineage>
        <taxon>Bacteria</taxon>
        <taxon>Pseudomonadati</taxon>
        <taxon>Campylobacterota</taxon>
        <taxon>Epsilonproteobacteria</taxon>
        <taxon>Nautiliales</taxon>
        <taxon>Nitratiruptoraceae</taxon>
        <taxon>Nitratiruptor</taxon>
    </lineage>
</organism>
<protein>
    <submittedName>
        <fullName evidence="2">Glyoxylase, beta-lactamase superfamily II</fullName>
    </submittedName>
</protein>
<dbReference type="OrthoDB" id="5290005at2"/>
<dbReference type="STRING" id="1069081.SAMN05660197_0401"/>
<dbReference type="AlphaFoldDB" id="A0A1W1WR06"/>
<evidence type="ECO:0000259" key="1">
    <source>
        <dbReference type="SMART" id="SM00849"/>
    </source>
</evidence>
<dbReference type="InterPro" id="IPR001279">
    <property type="entry name" value="Metallo-B-lactamas"/>
</dbReference>
<dbReference type="CDD" id="cd16282">
    <property type="entry name" value="metallo-hydrolase-like_MBL-fold"/>
    <property type="match status" value="1"/>
</dbReference>
<keyword evidence="3" id="KW-1185">Reference proteome</keyword>
<dbReference type="Proteomes" id="UP000192602">
    <property type="component" value="Unassembled WGS sequence"/>
</dbReference>
<gene>
    <name evidence="2" type="ORF">SAMN05660197_0401</name>
</gene>
<accession>A0A1W1WR06</accession>
<dbReference type="SUPFAM" id="SSF56281">
    <property type="entry name" value="Metallo-hydrolase/oxidoreductase"/>
    <property type="match status" value="1"/>
</dbReference>
<dbReference type="EMBL" id="FWWZ01000001">
    <property type="protein sequence ID" value="SMC08642.1"/>
    <property type="molecule type" value="Genomic_DNA"/>
</dbReference>
<reference evidence="3" key="1">
    <citation type="submission" date="2017-04" db="EMBL/GenBank/DDBJ databases">
        <authorList>
            <person name="Varghese N."/>
            <person name="Submissions S."/>
        </authorList>
    </citation>
    <scope>NUCLEOTIDE SEQUENCE [LARGE SCALE GENOMIC DNA]</scope>
    <source>
        <strain evidence="3">DSM 16512</strain>
    </source>
</reference>